<name>A0A2P5CTD4_PARAD</name>
<evidence type="ECO:0000313" key="2">
    <source>
        <dbReference type="Proteomes" id="UP000237105"/>
    </source>
</evidence>
<organism evidence="1 2">
    <name type="scientific">Parasponia andersonii</name>
    <name type="common">Sponia andersonii</name>
    <dbReference type="NCBI Taxonomy" id="3476"/>
    <lineage>
        <taxon>Eukaryota</taxon>
        <taxon>Viridiplantae</taxon>
        <taxon>Streptophyta</taxon>
        <taxon>Embryophyta</taxon>
        <taxon>Tracheophyta</taxon>
        <taxon>Spermatophyta</taxon>
        <taxon>Magnoliopsida</taxon>
        <taxon>eudicotyledons</taxon>
        <taxon>Gunneridae</taxon>
        <taxon>Pentapetalae</taxon>
        <taxon>rosids</taxon>
        <taxon>fabids</taxon>
        <taxon>Rosales</taxon>
        <taxon>Cannabaceae</taxon>
        <taxon>Parasponia</taxon>
    </lineage>
</organism>
<dbReference type="OrthoDB" id="10499950at2759"/>
<proteinExistence type="predicted"/>
<gene>
    <name evidence="1" type="ORF">PanWU01x14_126160</name>
</gene>
<dbReference type="Proteomes" id="UP000237105">
    <property type="component" value="Unassembled WGS sequence"/>
</dbReference>
<dbReference type="AlphaFoldDB" id="A0A2P5CTD4"/>
<comment type="caution">
    <text evidence="1">The sequence shown here is derived from an EMBL/GenBank/DDBJ whole genome shotgun (WGS) entry which is preliminary data.</text>
</comment>
<keyword evidence="2" id="KW-1185">Reference proteome</keyword>
<sequence length="55" mass="5858">MKKVMPLRLKPSHFSPCTLGTSMASLTILRVNDGGRGSSLGLCLNSYSPTSPDSF</sequence>
<reference evidence="2" key="1">
    <citation type="submission" date="2016-06" db="EMBL/GenBank/DDBJ databases">
        <title>Parallel loss of symbiosis genes in relatives of nitrogen-fixing non-legume Parasponia.</title>
        <authorList>
            <person name="Van Velzen R."/>
            <person name="Holmer R."/>
            <person name="Bu F."/>
            <person name="Rutten L."/>
            <person name="Van Zeijl A."/>
            <person name="Liu W."/>
            <person name="Santuari L."/>
            <person name="Cao Q."/>
            <person name="Sharma T."/>
            <person name="Shen D."/>
            <person name="Roswanjaya Y."/>
            <person name="Wardhani T."/>
            <person name="Kalhor M.S."/>
            <person name="Jansen J."/>
            <person name="Van den Hoogen J."/>
            <person name="Gungor B."/>
            <person name="Hartog M."/>
            <person name="Hontelez J."/>
            <person name="Verver J."/>
            <person name="Yang W.-C."/>
            <person name="Schijlen E."/>
            <person name="Repin R."/>
            <person name="Schilthuizen M."/>
            <person name="Schranz E."/>
            <person name="Heidstra R."/>
            <person name="Miyata K."/>
            <person name="Fedorova E."/>
            <person name="Kohlen W."/>
            <person name="Bisseling T."/>
            <person name="Smit S."/>
            <person name="Geurts R."/>
        </authorList>
    </citation>
    <scope>NUCLEOTIDE SEQUENCE [LARGE SCALE GENOMIC DNA]</scope>
    <source>
        <strain evidence="2">cv. WU1-14</strain>
    </source>
</reference>
<protein>
    <submittedName>
        <fullName evidence="1">Uncharacterized protein</fullName>
    </submittedName>
</protein>
<accession>A0A2P5CTD4</accession>
<dbReference type="EMBL" id="JXTB01000097">
    <property type="protein sequence ID" value="PON64302.1"/>
    <property type="molecule type" value="Genomic_DNA"/>
</dbReference>
<evidence type="ECO:0000313" key="1">
    <source>
        <dbReference type="EMBL" id="PON64302.1"/>
    </source>
</evidence>